<protein>
    <submittedName>
        <fullName evidence="1">Uncharacterized protein</fullName>
    </submittedName>
</protein>
<accession>A0AAV9A622</accession>
<reference evidence="1" key="2">
    <citation type="submission" date="2023-06" db="EMBL/GenBank/DDBJ databases">
        <authorList>
            <person name="Ma L."/>
            <person name="Liu K.-W."/>
            <person name="Li Z."/>
            <person name="Hsiao Y.-Y."/>
            <person name="Qi Y."/>
            <person name="Fu T."/>
            <person name="Tang G."/>
            <person name="Zhang D."/>
            <person name="Sun W.-H."/>
            <person name="Liu D.-K."/>
            <person name="Li Y."/>
            <person name="Chen G.-Z."/>
            <person name="Liu X.-D."/>
            <person name="Liao X.-Y."/>
            <person name="Jiang Y.-T."/>
            <person name="Yu X."/>
            <person name="Hao Y."/>
            <person name="Huang J."/>
            <person name="Zhao X.-W."/>
            <person name="Ke S."/>
            <person name="Chen Y.-Y."/>
            <person name="Wu W.-L."/>
            <person name="Hsu J.-L."/>
            <person name="Lin Y.-F."/>
            <person name="Huang M.-D."/>
            <person name="Li C.-Y."/>
            <person name="Huang L."/>
            <person name="Wang Z.-W."/>
            <person name="Zhao X."/>
            <person name="Zhong W.-Y."/>
            <person name="Peng D.-H."/>
            <person name="Ahmad S."/>
            <person name="Lan S."/>
            <person name="Zhang J.-S."/>
            <person name="Tsai W.-C."/>
            <person name="Van De Peer Y."/>
            <person name="Liu Z.-J."/>
        </authorList>
    </citation>
    <scope>NUCLEOTIDE SEQUENCE</scope>
    <source>
        <strain evidence="1">SCP</strain>
        <tissue evidence="1">Leaves</tissue>
    </source>
</reference>
<sequence length="96" mass="10537">MSGVLANYTVLVTRLGDLGKPEISNVWFEHLIQQDIAGLDIAVQYQPLASMVKVLKPFGSTQSDLVPRLPVQLKLLTCVEPVPKAPVGEEFVDQHV</sequence>
<keyword evidence="2" id="KW-1185">Reference proteome</keyword>
<dbReference type="Proteomes" id="UP001179952">
    <property type="component" value="Unassembled WGS sequence"/>
</dbReference>
<comment type="caution">
    <text evidence="1">The sequence shown here is derived from an EMBL/GenBank/DDBJ whole genome shotgun (WGS) entry which is preliminary data.</text>
</comment>
<dbReference type="EMBL" id="JAUJYN010000012">
    <property type="protein sequence ID" value="KAK1259520.1"/>
    <property type="molecule type" value="Genomic_DNA"/>
</dbReference>
<evidence type="ECO:0000313" key="2">
    <source>
        <dbReference type="Proteomes" id="UP001179952"/>
    </source>
</evidence>
<reference evidence="1" key="1">
    <citation type="journal article" date="2023" name="Nat. Commun.">
        <title>Diploid and tetraploid genomes of Acorus and the evolution of monocots.</title>
        <authorList>
            <person name="Ma L."/>
            <person name="Liu K.W."/>
            <person name="Li Z."/>
            <person name="Hsiao Y.Y."/>
            <person name="Qi Y."/>
            <person name="Fu T."/>
            <person name="Tang G.D."/>
            <person name="Zhang D."/>
            <person name="Sun W.H."/>
            <person name="Liu D.K."/>
            <person name="Li Y."/>
            <person name="Chen G.Z."/>
            <person name="Liu X.D."/>
            <person name="Liao X.Y."/>
            <person name="Jiang Y.T."/>
            <person name="Yu X."/>
            <person name="Hao Y."/>
            <person name="Huang J."/>
            <person name="Zhao X.W."/>
            <person name="Ke S."/>
            <person name="Chen Y.Y."/>
            <person name="Wu W.L."/>
            <person name="Hsu J.L."/>
            <person name="Lin Y.F."/>
            <person name="Huang M.D."/>
            <person name="Li C.Y."/>
            <person name="Huang L."/>
            <person name="Wang Z.W."/>
            <person name="Zhao X."/>
            <person name="Zhong W.Y."/>
            <person name="Peng D.H."/>
            <person name="Ahmad S."/>
            <person name="Lan S."/>
            <person name="Zhang J.S."/>
            <person name="Tsai W.C."/>
            <person name="Van de Peer Y."/>
            <person name="Liu Z.J."/>
        </authorList>
    </citation>
    <scope>NUCLEOTIDE SEQUENCE</scope>
    <source>
        <strain evidence="1">SCP</strain>
    </source>
</reference>
<dbReference type="AlphaFoldDB" id="A0AAV9A622"/>
<proteinExistence type="predicted"/>
<evidence type="ECO:0000313" key="1">
    <source>
        <dbReference type="EMBL" id="KAK1259520.1"/>
    </source>
</evidence>
<gene>
    <name evidence="1" type="ORF">QJS04_geneDACA021404</name>
</gene>
<organism evidence="1 2">
    <name type="scientific">Acorus gramineus</name>
    <name type="common">Dwarf sweet flag</name>
    <dbReference type="NCBI Taxonomy" id="55184"/>
    <lineage>
        <taxon>Eukaryota</taxon>
        <taxon>Viridiplantae</taxon>
        <taxon>Streptophyta</taxon>
        <taxon>Embryophyta</taxon>
        <taxon>Tracheophyta</taxon>
        <taxon>Spermatophyta</taxon>
        <taxon>Magnoliopsida</taxon>
        <taxon>Liliopsida</taxon>
        <taxon>Acoraceae</taxon>
        <taxon>Acorus</taxon>
    </lineage>
</organism>
<name>A0AAV9A622_ACOGR</name>